<dbReference type="AlphaFoldDB" id="A0A4Y6PWM5"/>
<keyword evidence="4 7" id="KW-0812">Transmembrane</keyword>
<evidence type="ECO:0000313" key="9">
    <source>
        <dbReference type="EMBL" id="QDG52728.1"/>
    </source>
</evidence>
<gene>
    <name evidence="9" type="ORF">FIV42_18875</name>
</gene>
<evidence type="ECO:0000256" key="4">
    <source>
        <dbReference type="ARBA" id="ARBA00022692"/>
    </source>
</evidence>
<dbReference type="GO" id="GO:0005886">
    <property type="term" value="C:plasma membrane"/>
    <property type="evidence" value="ECO:0007669"/>
    <property type="project" value="UniProtKB-SubCell"/>
</dbReference>
<evidence type="ECO:0000256" key="1">
    <source>
        <dbReference type="ARBA" id="ARBA00004162"/>
    </source>
</evidence>
<sequence>MARQRRDAGADGTDELNLAPFMNMVVILIPMLLLSVVFIKIGVINITAPKLSVGPPSDEQPEKEEEPLNLTIAISAKGFRIAAKAATLPEMEGCPRPGPTICLEDQDVDVAGKFESARKAFENGNAPAGTKALEEAMAAYNFRELYNRLAKIKNEYPEETIVNLSADSDMPYSVLVRVMDVARYKLKKDSYSDTSAFWEAEYKKSGDNYAELFNDPVLSVVQ</sequence>
<evidence type="ECO:0008006" key="11">
    <source>
        <dbReference type="Google" id="ProtNLM"/>
    </source>
</evidence>
<evidence type="ECO:0000256" key="3">
    <source>
        <dbReference type="ARBA" id="ARBA00022475"/>
    </source>
</evidence>
<evidence type="ECO:0000256" key="5">
    <source>
        <dbReference type="ARBA" id="ARBA00022989"/>
    </source>
</evidence>
<keyword evidence="3" id="KW-1003">Cell membrane</keyword>
<feature type="transmembrane region" description="Helical" evidence="8">
    <location>
        <begin position="21"/>
        <end position="43"/>
    </location>
</feature>
<dbReference type="RefSeq" id="WP_141199193.1">
    <property type="nucleotide sequence ID" value="NZ_CP041186.1"/>
</dbReference>
<accession>A0A5B8Y869</accession>
<keyword evidence="6 8" id="KW-0472">Membrane</keyword>
<dbReference type="EMBL" id="CP041186">
    <property type="protein sequence ID" value="QDG52728.1"/>
    <property type="molecule type" value="Genomic_DNA"/>
</dbReference>
<reference evidence="9 10" key="1">
    <citation type="submission" date="2019-06" db="EMBL/GenBank/DDBJ databases">
        <title>Persicimonas caeni gen. nov., sp. nov., a predatory bacterium isolated from solar saltern.</title>
        <authorList>
            <person name="Wang S."/>
        </authorList>
    </citation>
    <scope>NUCLEOTIDE SEQUENCE [LARGE SCALE GENOMIC DNA]</scope>
    <source>
        <strain evidence="9 10">YN101</strain>
    </source>
</reference>
<keyword evidence="7" id="KW-0813">Transport</keyword>
<evidence type="ECO:0000256" key="6">
    <source>
        <dbReference type="ARBA" id="ARBA00023136"/>
    </source>
</evidence>
<dbReference type="Pfam" id="PF02472">
    <property type="entry name" value="ExbD"/>
    <property type="match status" value="1"/>
</dbReference>
<keyword evidence="10" id="KW-1185">Reference proteome</keyword>
<keyword evidence="5 8" id="KW-1133">Transmembrane helix</keyword>
<accession>A0A4Y6PWM5</accession>
<comment type="subcellular location">
    <subcellularLocation>
        <location evidence="1">Cell membrane</location>
        <topology evidence="1">Single-pass membrane protein</topology>
    </subcellularLocation>
    <subcellularLocation>
        <location evidence="7">Cell membrane</location>
        <topology evidence="7">Single-pass type II membrane protein</topology>
    </subcellularLocation>
</comment>
<dbReference type="OrthoDB" id="9770976at2"/>
<dbReference type="InterPro" id="IPR003400">
    <property type="entry name" value="ExbD"/>
</dbReference>
<name>A0A4Y6PWM5_PERCE</name>
<dbReference type="Proteomes" id="UP000315995">
    <property type="component" value="Chromosome"/>
</dbReference>
<comment type="similarity">
    <text evidence="2 7">Belongs to the ExbD/TolR family.</text>
</comment>
<evidence type="ECO:0000256" key="2">
    <source>
        <dbReference type="ARBA" id="ARBA00005811"/>
    </source>
</evidence>
<evidence type="ECO:0000313" key="10">
    <source>
        <dbReference type="Proteomes" id="UP000315995"/>
    </source>
</evidence>
<protein>
    <recommendedName>
        <fullName evidence="11">Biopolymer transporter ExbD</fullName>
    </recommendedName>
</protein>
<evidence type="ECO:0000256" key="7">
    <source>
        <dbReference type="RuleBase" id="RU003879"/>
    </source>
</evidence>
<keyword evidence="7" id="KW-0653">Protein transport</keyword>
<evidence type="ECO:0000256" key="8">
    <source>
        <dbReference type="SAM" id="Phobius"/>
    </source>
</evidence>
<dbReference type="GO" id="GO:0015031">
    <property type="term" value="P:protein transport"/>
    <property type="evidence" value="ECO:0007669"/>
    <property type="project" value="UniProtKB-KW"/>
</dbReference>
<dbReference type="GO" id="GO:0022857">
    <property type="term" value="F:transmembrane transporter activity"/>
    <property type="evidence" value="ECO:0007669"/>
    <property type="project" value="InterPro"/>
</dbReference>
<proteinExistence type="inferred from homology"/>
<organism evidence="9 10">
    <name type="scientific">Persicimonas caeni</name>
    <dbReference type="NCBI Taxonomy" id="2292766"/>
    <lineage>
        <taxon>Bacteria</taxon>
        <taxon>Deltaproteobacteria</taxon>
        <taxon>Bradymonadales</taxon>
        <taxon>Bradymonadaceae</taxon>
        <taxon>Persicimonas</taxon>
    </lineage>
</organism>